<dbReference type="Gene3D" id="1.10.287.470">
    <property type="entry name" value="Helix hairpin bin"/>
    <property type="match status" value="1"/>
</dbReference>
<evidence type="ECO:0000259" key="5">
    <source>
        <dbReference type="Pfam" id="PF25917"/>
    </source>
</evidence>
<keyword evidence="3" id="KW-0472">Membrane</keyword>
<dbReference type="GO" id="GO:1990281">
    <property type="term" value="C:efflux pump complex"/>
    <property type="evidence" value="ECO:0007669"/>
    <property type="project" value="TreeGrafter"/>
</dbReference>
<organism evidence="8 9">
    <name type="scientific">Edaphobacter acidisoli</name>
    <dbReference type="NCBI Taxonomy" id="2040573"/>
    <lineage>
        <taxon>Bacteria</taxon>
        <taxon>Pseudomonadati</taxon>
        <taxon>Acidobacteriota</taxon>
        <taxon>Terriglobia</taxon>
        <taxon>Terriglobales</taxon>
        <taxon>Acidobacteriaceae</taxon>
        <taxon>Edaphobacter</taxon>
    </lineage>
</organism>
<keyword evidence="3" id="KW-0812">Transmembrane</keyword>
<evidence type="ECO:0000256" key="3">
    <source>
        <dbReference type="SAM" id="Phobius"/>
    </source>
</evidence>
<dbReference type="Pfam" id="PF25954">
    <property type="entry name" value="Beta-barrel_RND_2"/>
    <property type="match status" value="1"/>
</dbReference>
<dbReference type="Proteomes" id="UP000648801">
    <property type="component" value="Unassembled WGS sequence"/>
</dbReference>
<dbReference type="SUPFAM" id="SSF111369">
    <property type="entry name" value="HlyD-like secretion proteins"/>
    <property type="match status" value="1"/>
</dbReference>
<dbReference type="PANTHER" id="PTHR30469">
    <property type="entry name" value="MULTIDRUG RESISTANCE PROTEIN MDTA"/>
    <property type="match status" value="1"/>
</dbReference>
<dbReference type="RefSeq" id="WP_229668862.1">
    <property type="nucleotide sequence ID" value="NZ_BMJB01000001.1"/>
</dbReference>
<proteinExistence type="inferred from homology"/>
<feature type="domain" description="YknX-like C-terminal permuted SH3-like" evidence="7">
    <location>
        <begin position="337"/>
        <end position="404"/>
    </location>
</feature>
<dbReference type="FunFam" id="2.40.30.170:FF:000010">
    <property type="entry name" value="Efflux RND transporter periplasmic adaptor subunit"/>
    <property type="match status" value="1"/>
</dbReference>
<feature type="domain" description="CusB-like beta-barrel" evidence="6">
    <location>
        <begin position="258"/>
        <end position="329"/>
    </location>
</feature>
<evidence type="ECO:0000259" key="4">
    <source>
        <dbReference type="Pfam" id="PF25876"/>
    </source>
</evidence>
<dbReference type="InterPro" id="IPR058792">
    <property type="entry name" value="Beta-barrel_RND_2"/>
</dbReference>
<dbReference type="InterPro" id="IPR006143">
    <property type="entry name" value="RND_pump_MFP"/>
</dbReference>
<feature type="domain" description="Multidrug resistance protein MdtA-like barrel-sandwich hybrid" evidence="5">
    <location>
        <begin position="108"/>
        <end position="241"/>
    </location>
</feature>
<dbReference type="Gene3D" id="2.40.30.170">
    <property type="match status" value="1"/>
</dbReference>
<evidence type="ECO:0000259" key="7">
    <source>
        <dbReference type="Pfam" id="PF25989"/>
    </source>
</evidence>
<evidence type="ECO:0000313" key="9">
    <source>
        <dbReference type="Proteomes" id="UP000648801"/>
    </source>
</evidence>
<keyword evidence="9" id="KW-1185">Reference proteome</keyword>
<feature type="region of interest" description="Disordered" evidence="2">
    <location>
        <begin position="1"/>
        <end position="31"/>
    </location>
</feature>
<dbReference type="InterPro" id="IPR058624">
    <property type="entry name" value="MdtA-like_HH"/>
</dbReference>
<dbReference type="NCBIfam" id="TIGR01730">
    <property type="entry name" value="RND_mfp"/>
    <property type="match status" value="1"/>
</dbReference>
<evidence type="ECO:0000256" key="2">
    <source>
        <dbReference type="SAM" id="MobiDB-lite"/>
    </source>
</evidence>
<evidence type="ECO:0000259" key="6">
    <source>
        <dbReference type="Pfam" id="PF25954"/>
    </source>
</evidence>
<dbReference type="PANTHER" id="PTHR30469:SF37">
    <property type="entry name" value="RAGD PROTEIN"/>
    <property type="match status" value="1"/>
</dbReference>
<reference evidence="8" key="1">
    <citation type="journal article" date="2014" name="Int. J. Syst. Evol. Microbiol.">
        <title>Complete genome sequence of Corynebacterium casei LMG S-19264T (=DSM 44701T), isolated from a smear-ripened cheese.</title>
        <authorList>
            <consortium name="US DOE Joint Genome Institute (JGI-PGF)"/>
            <person name="Walter F."/>
            <person name="Albersmeier A."/>
            <person name="Kalinowski J."/>
            <person name="Ruckert C."/>
        </authorList>
    </citation>
    <scope>NUCLEOTIDE SEQUENCE</scope>
    <source>
        <strain evidence="8">CGMCC 1.15447</strain>
    </source>
</reference>
<evidence type="ECO:0000313" key="8">
    <source>
        <dbReference type="EMBL" id="GGA69292.1"/>
    </source>
</evidence>
<dbReference type="AlphaFoldDB" id="A0A916RVN3"/>
<dbReference type="Pfam" id="PF25917">
    <property type="entry name" value="BSH_RND"/>
    <property type="match status" value="1"/>
</dbReference>
<feature type="domain" description="Multidrug resistance protein MdtA-like alpha-helical hairpin" evidence="4">
    <location>
        <begin position="144"/>
        <end position="204"/>
    </location>
</feature>
<evidence type="ECO:0000256" key="1">
    <source>
        <dbReference type="ARBA" id="ARBA00009477"/>
    </source>
</evidence>
<dbReference type="GO" id="GO:0015562">
    <property type="term" value="F:efflux transmembrane transporter activity"/>
    <property type="evidence" value="ECO:0007669"/>
    <property type="project" value="TreeGrafter"/>
</dbReference>
<dbReference type="Gene3D" id="2.40.50.100">
    <property type="match status" value="1"/>
</dbReference>
<accession>A0A916RVN3</accession>
<dbReference type="Pfam" id="PF25876">
    <property type="entry name" value="HH_MFP_RND"/>
    <property type="match status" value="1"/>
</dbReference>
<sequence>MSTEIEEGQNATMTEPSGVHRTAPPHVPGPDEGGLSKGAWVGIVVVALILLFVVVKGIHSRNVAEENLTKETKEAAIPSVNIVYPKVSTLSSDLALPGSTQAYTDTPIYSRTNGYLKQWFFDIGAHVRKGQLMAIIETPEIDQQLQVAQADLKSAEANLALANTTSARYQNLLKTNSVSKQETDQAVSDAAAKQAAVDASMANVRRLEKLQSFEKVYAPFDGIVTARNTDIGALIAAGENTTPKELFHLAAIGQLRVYVAVPEAYAPAIKDGAKATLTLDEYPGQKFTGTVARNSSAIDPSSRTLNVEVDVDNPNSKLLPGAYVFVHFKLPVGSSTLMLPADTLLFRSEGLRVGVVRDGRAHLVPVTISKDAGATVEISSGLTPEDAVILDPSDSLTEGQQVIVANHPAPAGSTSAQNAGGE</sequence>
<keyword evidence="3" id="KW-1133">Transmembrane helix</keyword>
<dbReference type="InterPro" id="IPR058625">
    <property type="entry name" value="MdtA-like_BSH"/>
</dbReference>
<protein>
    <submittedName>
        <fullName evidence="8">RND transporter MFP subunit</fullName>
    </submittedName>
</protein>
<reference evidence="8" key="2">
    <citation type="submission" date="2020-09" db="EMBL/GenBank/DDBJ databases">
        <authorList>
            <person name="Sun Q."/>
            <person name="Zhou Y."/>
        </authorList>
    </citation>
    <scope>NUCLEOTIDE SEQUENCE</scope>
    <source>
        <strain evidence="8">CGMCC 1.15447</strain>
    </source>
</reference>
<name>A0A916RVN3_9BACT</name>
<dbReference type="Gene3D" id="2.40.420.20">
    <property type="match status" value="1"/>
</dbReference>
<gene>
    <name evidence="8" type="ORF">GCM10011507_20980</name>
</gene>
<comment type="similarity">
    <text evidence="1">Belongs to the membrane fusion protein (MFP) (TC 8.A.1) family.</text>
</comment>
<comment type="caution">
    <text evidence="8">The sequence shown here is derived from an EMBL/GenBank/DDBJ whole genome shotgun (WGS) entry which is preliminary data.</text>
</comment>
<dbReference type="EMBL" id="BMJB01000001">
    <property type="protein sequence ID" value="GGA69292.1"/>
    <property type="molecule type" value="Genomic_DNA"/>
</dbReference>
<dbReference type="Pfam" id="PF25989">
    <property type="entry name" value="YknX_C"/>
    <property type="match status" value="1"/>
</dbReference>
<dbReference type="InterPro" id="IPR058637">
    <property type="entry name" value="YknX-like_C"/>
</dbReference>
<feature type="transmembrane region" description="Helical" evidence="3">
    <location>
        <begin position="38"/>
        <end position="55"/>
    </location>
</feature>